<dbReference type="GO" id="GO:0003677">
    <property type="term" value="F:DNA binding"/>
    <property type="evidence" value="ECO:0007669"/>
    <property type="project" value="UniProtKB-UniRule"/>
</dbReference>
<name>E5XUC7_SEGRC</name>
<dbReference type="InterPro" id="IPR009057">
    <property type="entry name" value="Homeodomain-like_sf"/>
</dbReference>
<protein>
    <recommendedName>
        <fullName evidence="3">HTH tetR-type domain-containing protein</fullName>
    </recommendedName>
</protein>
<dbReference type="Pfam" id="PF00440">
    <property type="entry name" value="TetR_N"/>
    <property type="match status" value="1"/>
</dbReference>
<dbReference type="PRINTS" id="PR00455">
    <property type="entry name" value="HTHTETR"/>
</dbReference>
<reference evidence="4 5" key="1">
    <citation type="journal article" date="2011" name="Stand. Genomic Sci.">
        <title>High quality draft genome sequence of Segniliparus rugosus CDC 945(T)= (ATCC BAA-974(T)).</title>
        <authorList>
            <person name="Earl A.M."/>
            <person name="Desjardins C.A."/>
            <person name="Fitzgerald M.G."/>
            <person name="Arachchi H.M."/>
            <person name="Zeng Q."/>
            <person name="Mehta T."/>
            <person name="Griggs A."/>
            <person name="Birren B.W."/>
            <person name="Toney N.C."/>
            <person name="Carr J."/>
            <person name="Posey J."/>
            <person name="Butler W.R."/>
        </authorList>
    </citation>
    <scope>NUCLEOTIDE SEQUENCE [LARGE SCALE GENOMIC DNA]</scope>
    <source>
        <strain evidence="5">ATCC BAA-974 / DSM 45345 / CCUG 50838 / CIP 108380 / JCM 13579 / CDC 945</strain>
    </source>
</reference>
<accession>E5XUC7</accession>
<dbReference type="InterPro" id="IPR050109">
    <property type="entry name" value="HTH-type_TetR-like_transc_reg"/>
</dbReference>
<dbReference type="STRING" id="679197.HMPREF9336_03099"/>
<dbReference type="PANTHER" id="PTHR30328">
    <property type="entry name" value="TRANSCRIPTIONAL REPRESSOR"/>
    <property type="match status" value="1"/>
</dbReference>
<dbReference type="Gene3D" id="1.10.357.10">
    <property type="entry name" value="Tetracycline Repressor, domain 2"/>
    <property type="match status" value="1"/>
</dbReference>
<dbReference type="HOGENOM" id="CLU_069356_1_2_11"/>
<proteinExistence type="predicted"/>
<evidence type="ECO:0000313" key="4">
    <source>
        <dbReference type="EMBL" id="EFV12068.2"/>
    </source>
</evidence>
<feature type="domain" description="HTH tetR-type" evidence="3">
    <location>
        <begin position="10"/>
        <end position="70"/>
    </location>
</feature>
<evidence type="ECO:0000256" key="1">
    <source>
        <dbReference type="ARBA" id="ARBA00023125"/>
    </source>
</evidence>
<gene>
    <name evidence="4" type="ORF">HMPREF9336_03099</name>
</gene>
<evidence type="ECO:0000256" key="2">
    <source>
        <dbReference type="PROSITE-ProRule" id="PRU00335"/>
    </source>
</evidence>
<keyword evidence="5" id="KW-1185">Reference proteome</keyword>
<dbReference type="AlphaFoldDB" id="E5XUC7"/>
<dbReference type="SUPFAM" id="SSF48498">
    <property type="entry name" value="Tetracyclin repressor-like, C-terminal domain"/>
    <property type="match status" value="1"/>
</dbReference>
<dbReference type="InterPro" id="IPR036271">
    <property type="entry name" value="Tet_transcr_reg_TetR-rel_C_sf"/>
</dbReference>
<dbReference type="SUPFAM" id="SSF46689">
    <property type="entry name" value="Homeodomain-like"/>
    <property type="match status" value="1"/>
</dbReference>
<feature type="DNA-binding region" description="H-T-H motif" evidence="2">
    <location>
        <begin position="33"/>
        <end position="52"/>
    </location>
</feature>
<dbReference type="PANTHER" id="PTHR30328:SF54">
    <property type="entry name" value="HTH-TYPE TRANSCRIPTIONAL REPRESSOR SCO4008"/>
    <property type="match status" value="1"/>
</dbReference>
<dbReference type="EMBL" id="ACZI02000001">
    <property type="protein sequence ID" value="EFV12068.2"/>
    <property type="molecule type" value="Genomic_DNA"/>
</dbReference>
<comment type="caution">
    <text evidence="4">The sequence shown here is derived from an EMBL/GenBank/DDBJ whole genome shotgun (WGS) entry which is preliminary data.</text>
</comment>
<sequence>MLERMPQDASVTKKRLLDAAFAEFAEHGLAGARVDRISQAAAANKRLIYVYFGKKDKLFETVVEHSLALMAEAVPFAPDDLPGYAGAMFDHLVAHPQHLRLFFWSRLEQPTAMASERQSYQVKINALAARNREGGTVPAMHPADIIALILGLSSAWLKASPALQELADEPPFSPERLAAHRAAVVAAAHALVSASGPPGGAEQSV</sequence>
<dbReference type="Pfam" id="PF17926">
    <property type="entry name" value="TetR_C_21"/>
    <property type="match status" value="1"/>
</dbReference>
<keyword evidence="1 2" id="KW-0238">DNA-binding</keyword>
<dbReference type="InterPro" id="IPR041467">
    <property type="entry name" value="Sco4008_C"/>
</dbReference>
<dbReference type="PROSITE" id="PS50977">
    <property type="entry name" value="HTH_TETR_2"/>
    <property type="match status" value="1"/>
</dbReference>
<dbReference type="eggNOG" id="COG1309">
    <property type="taxonomic scope" value="Bacteria"/>
</dbReference>
<dbReference type="Proteomes" id="UP000004816">
    <property type="component" value="Unassembled WGS sequence"/>
</dbReference>
<dbReference type="GO" id="GO:0006355">
    <property type="term" value="P:regulation of DNA-templated transcription"/>
    <property type="evidence" value="ECO:0007669"/>
    <property type="project" value="UniProtKB-ARBA"/>
</dbReference>
<dbReference type="InterPro" id="IPR001647">
    <property type="entry name" value="HTH_TetR"/>
</dbReference>
<evidence type="ECO:0000313" key="5">
    <source>
        <dbReference type="Proteomes" id="UP000004816"/>
    </source>
</evidence>
<organism evidence="4 5">
    <name type="scientific">Segniliparus rugosus (strain ATCC BAA-974 / DSM 45345 / CCUG 50838 / CIP 108380 / JCM 13579 / CDC 945)</name>
    <dbReference type="NCBI Taxonomy" id="679197"/>
    <lineage>
        <taxon>Bacteria</taxon>
        <taxon>Bacillati</taxon>
        <taxon>Actinomycetota</taxon>
        <taxon>Actinomycetes</taxon>
        <taxon>Mycobacteriales</taxon>
        <taxon>Segniliparaceae</taxon>
        <taxon>Segniliparus</taxon>
    </lineage>
</organism>
<evidence type="ECO:0000259" key="3">
    <source>
        <dbReference type="PROSITE" id="PS50977"/>
    </source>
</evidence>